<name>A0A317DXB8_9PROT</name>
<dbReference type="Proteomes" id="UP000246077">
    <property type="component" value="Unassembled WGS sequence"/>
</dbReference>
<dbReference type="InterPro" id="IPR023346">
    <property type="entry name" value="Lysozyme-like_dom_sf"/>
</dbReference>
<dbReference type="Gene3D" id="1.10.530.10">
    <property type="match status" value="1"/>
</dbReference>
<reference evidence="2" key="1">
    <citation type="submission" date="2018-05" db="EMBL/GenBank/DDBJ databases">
        <title>Zavarzinia sp. HR-AS.</title>
        <authorList>
            <person name="Lee Y."/>
            <person name="Jeon C.O."/>
        </authorList>
    </citation>
    <scope>NUCLEOTIDE SEQUENCE [LARGE SCALE GENOMIC DNA]</scope>
    <source>
        <strain evidence="2">DSM 1231</strain>
    </source>
</reference>
<evidence type="ECO:0000313" key="1">
    <source>
        <dbReference type="EMBL" id="PWR19161.1"/>
    </source>
</evidence>
<keyword evidence="1" id="KW-0282">Flagellum</keyword>
<keyword evidence="1" id="KW-0969">Cilium</keyword>
<dbReference type="AlphaFoldDB" id="A0A317DXB8"/>
<proteinExistence type="predicted"/>
<comment type="caution">
    <text evidence="1">The sequence shown here is derived from an EMBL/GenBank/DDBJ whole genome shotgun (WGS) entry which is preliminary data.</text>
</comment>
<protein>
    <submittedName>
        <fullName evidence="1">Flagellar biosynthesis protein FlgJ</fullName>
    </submittedName>
</protein>
<dbReference type="SUPFAM" id="SSF53955">
    <property type="entry name" value="Lysozyme-like"/>
    <property type="match status" value="1"/>
</dbReference>
<sequence>MTATAQRRTYAGVPADILTGIQTASARTGMDFSYLLAQAKLESGYDAGAKAATSSARGLYQFIEQTWLKMVKDHGAEHGVGNLADAITKGADGRMKVADAATRKTILDLRHDPTLSALMGAEFASDNKAYLERRLTRPVNSTDLYMAHFLGAGGASRFLAALDRSPASSAAALLPEAAASNPNVFYDKAGKPRSVKDIYARFAGKLEAAGATASAVITAQAEATVDTAVAIGSQIGRGLASVAGSIGRAFGPGLSADTVLALAALPMPGEKAEGKPGS</sequence>
<keyword evidence="1" id="KW-0966">Cell projection</keyword>
<accession>A0A317DXB8</accession>
<gene>
    <name evidence="1" type="ORF">DKG75_19610</name>
</gene>
<evidence type="ECO:0000313" key="2">
    <source>
        <dbReference type="Proteomes" id="UP000246077"/>
    </source>
</evidence>
<organism evidence="1 2">
    <name type="scientific">Zavarzinia compransoris</name>
    <dbReference type="NCBI Taxonomy" id="1264899"/>
    <lineage>
        <taxon>Bacteria</taxon>
        <taxon>Pseudomonadati</taxon>
        <taxon>Pseudomonadota</taxon>
        <taxon>Alphaproteobacteria</taxon>
        <taxon>Rhodospirillales</taxon>
        <taxon>Zavarziniaceae</taxon>
        <taxon>Zavarzinia</taxon>
    </lineage>
</organism>
<dbReference type="EMBL" id="QGLF01000005">
    <property type="protein sequence ID" value="PWR19161.1"/>
    <property type="molecule type" value="Genomic_DNA"/>
</dbReference>
<keyword evidence="2" id="KW-1185">Reference proteome</keyword>